<keyword evidence="3" id="KW-1003">Cell membrane</keyword>
<dbReference type="PANTHER" id="PTHR47529">
    <property type="entry name" value="PEPTIDYL-PROLYL CIS-TRANS ISOMERASE D"/>
    <property type="match status" value="1"/>
</dbReference>
<dbReference type="InterPro" id="IPR027304">
    <property type="entry name" value="Trigger_fact/SurA_dom_sf"/>
</dbReference>
<keyword evidence="7" id="KW-0472">Membrane</keyword>
<comment type="caution">
    <text evidence="15">The sequence shown here is derived from an EMBL/GenBank/DDBJ whole genome shotgun (WGS) entry which is preliminary data.</text>
</comment>
<evidence type="ECO:0000256" key="9">
    <source>
        <dbReference type="ARBA" id="ARBA00030642"/>
    </source>
</evidence>
<evidence type="ECO:0000259" key="14">
    <source>
        <dbReference type="Pfam" id="PF13145"/>
    </source>
</evidence>
<keyword evidence="4" id="KW-0997">Cell inner membrane</keyword>
<dbReference type="GO" id="GO:0003755">
    <property type="term" value="F:peptidyl-prolyl cis-trans isomerase activity"/>
    <property type="evidence" value="ECO:0007669"/>
    <property type="project" value="InterPro"/>
</dbReference>
<dbReference type="Pfam" id="PF13145">
    <property type="entry name" value="Rotamase_2"/>
    <property type="match status" value="1"/>
</dbReference>
<protein>
    <recommendedName>
        <fullName evidence="2">Parvulin-like PPIase</fullName>
    </recommendedName>
    <alternativeName>
        <fullName evidence="9">Peptidyl-prolyl cis-trans isomerase plp</fullName>
    </alternativeName>
    <alternativeName>
        <fullName evidence="12">Periplasmic chaperone PpiD</fullName>
    </alternativeName>
    <alternativeName>
        <fullName evidence="13">Periplasmic folding chaperone</fullName>
    </alternativeName>
    <alternativeName>
        <fullName evidence="10">Rotamase plp</fullName>
    </alternativeName>
</protein>
<dbReference type="Gene3D" id="1.10.4030.10">
    <property type="entry name" value="Porin chaperone SurA, peptide-binding domain"/>
    <property type="match status" value="1"/>
</dbReference>
<dbReference type="AlphaFoldDB" id="A0A6L5Z087"/>
<feature type="domain" description="PpiC" evidence="14">
    <location>
        <begin position="252"/>
        <end position="372"/>
    </location>
</feature>
<organism evidence="15 16">
    <name type="scientific">Halovulum marinum</name>
    <dbReference type="NCBI Taxonomy" id="2662447"/>
    <lineage>
        <taxon>Bacteria</taxon>
        <taxon>Pseudomonadati</taxon>
        <taxon>Pseudomonadota</taxon>
        <taxon>Alphaproteobacteria</taxon>
        <taxon>Rhodobacterales</taxon>
        <taxon>Paracoccaceae</taxon>
        <taxon>Halovulum</taxon>
    </lineage>
</organism>
<reference evidence="15 16" key="1">
    <citation type="submission" date="2019-10" db="EMBL/GenBank/DDBJ databases">
        <title>Cognatihalovulum marinum gen. nov. sp. nov., a new member of the family Rhodobacteraceae isolated from deep seawater of the Northwest Indian Ocean.</title>
        <authorList>
            <person name="Ruan C."/>
            <person name="Wang J."/>
            <person name="Zheng X."/>
            <person name="Song L."/>
            <person name="Zhu Y."/>
            <person name="Huang Y."/>
            <person name="Lu Z."/>
            <person name="Du W."/>
            <person name="Huang L."/>
            <person name="Dai X."/>
        </authorList>
    </citation>
    <scope>NUCLEOTIDE SEQUENCE [LARGE SCALE GENOMIC DNA]</scope>
    <source>
        <strain evidence="15 16">2CG4</strain>
    </source>
</reference>
<evidence type="ECO:0000256" key="5">
    <source>
        <dbReference type="ARBA" id="ARBA00022692"/>
    </source>
</evidence>
<evidence type="ECO:0000313" key="16">
    <source>
        <dbReference type="Proteomes" id="UP000474957"/>
    </source>
</evidence>
<dbReference type="PANTHER" id="PTHR47529:SF1">
    <property type="entry name" value="PERIPLASMIC CHAPERONE PPID"/>
    <property type="match status" value="1"/>
</dbReference>
<dbReference type="Proteomes" id="UP000474957">
    <property type="component" value="Unassembled WGS sequence"/>
</dbReference>
<proteinExistence type="inferred from homology"/>
<evidence type="ECO:0000256" key="10">
    <source>
        <dbReference type="ARBA" id="ARBA00031484"/>
    </source>
</evidence>
<keyword evidence="5" id="KW-0812">Transmembrane</keyword>
<gene>
    <name evidence="15" type="ORF">GE300_09840</name>
</gene>
<evidence type="ECO:0000256" key="11">
    <source>
        <dbReference type="ARBA" id="ARBA00038408"/>
    </source>
</evidence>
<evidence type="ECO:0000256" key="7">
    <source>
        <dbReference type="ARBA" id="ARBA00023136"/>
    </source>
</evidence>
<evidence type="ECO:0000256" key="3">
    <source>
        <dbReference type="ARBA" id="ARBA00022475"/>
    </source>
</evidence>
<evidence type="ECO:0000256" key="12">
    <source>
        <dbReference type="ARBA" id="ARBA00040743"/>
    </source>
</evidence>
<dbReference type="Pfam" id="PF13624">
    <property type="entry name" value="SurA_N_3"/>
    <property type="match status" value="1"/>
</dbReference>
<evidence type="ECO:0000256" key="6">
    <source>
        <dbReference type="ARBA" id="ARBA00022989"/>
    </source>
</evidence>
<dbReference type="Gene3D" id="3.10.50.40">
    <property type="match status" value="1"/>
</dbReference>
<comment type="similarity">
    <text evidence="11">Belongs to the PpiD chaperone family.</text>
</comment>
<comment type="subcellular location">
    <subcellularLocation>
        <location evidence="1">Cell inner membrane</location>
        <topology evidence="1">Single-pass type II membrane protein</topology>
        <orientation evidence="1">Periplasmic side</orientation>
    </subcellularLocation>
</comment>
<accession>A0A6L5Z087</accession>
<keyword evidence="6" id="KW-1133">Transmembrane helix</keyword>
<dbReference type="GO" id="GO:0005886">
    <property type="term" value="C:plasma membrane"/>
    <property type="evidence" value="ECO:0007669"/>
    <property type="project" value="UniProtKB-SubCell"/>
</dbReference>
<dbReference type="InterPro" id="IPR052029">
    <property type="entry name" value="PpiD_chaperone"/>
</dbReference>
<dbReference type="InterPro" id="IPR046357">
    <property type="entry name" value="PPIase_dom_sf"/>
</dbReference>
<dbReference type="SUPFAM" id="SSF109998">
    <property type="entry name" value="Triger factor/SurA peptide-binding domain-like"/>
    <property type="match status" value="1"/>
</dbReference>
<dbReference type="RefSeq" id="WP_154446396.1">
    <property type="nucleotide sequence ID" value="NZ_WIND01000006.1"/>
</dbReference>
<dbReference type="SUPFAM" id="SSF54534">
    <property type="entry name" value="FKBP-like"/>
    <property type="match status" value="1"/>
</dbReference>
<evidence type="ECO:0000256" key="2">
    <source>
        <dbReference type="ARBA" id="ARBA00018370"/>
    </source>
</evidence>
<evidence type="ECO:0000313" key="15">
    <source>
        <dbReference type="EMBL" id="MSU89908.1"/>
    </source>
</evidence>
<keyword evidence="16" id="KW-1185">Reference proteome</keyword>
<evidence type="ECO:0000256" key="13">
    <source>
        <dbReference type="ARBA" id="ARBA00042775"/>
    </source>
</evidence>
<evidence type="ECO:0000256" key="8">
    <source>
        <dbReference type="ARBA" id="ARBA00023186"/>
    </source>
</evidence>
<evidence type="ECO:0000256" key="4">
    <source>
        <dbReference type="ARBA" id="ARBA00022519"/>
    </source>
</evidence>
<evidence type="ECO:0000256" key="1">
    <source>
        <dbReference type="ARBA" id="ARBA00004382"/>
    </source>
</evidence>
<name>A0A6L5Z087_9RHOB</name>
<dbReference type="InterPro" id="IPR000297">
    <property type="entry name" value="PPIase_PpiC"/>
</dbReference>
<sequence>MLNRFRSSTRGKGTSIVVWALLGLLIVGLTGLGLGGAVSSLSTQNVATVGSEKVAREDYVRQLLRQIDSLAQRTGQRFTMQQARSFGLDQQVLGQMLTRAALDGEVDDLGLSVPDEMVRDALIDNPAFQGLANGFDAQSYEFFLDRQGLSAKDYEEEVRADLSRALVEVAVAGGVAMPPAMADALLAWQNESRSFATLQLSPRALEQPVPAPTDAQVQAFYEAREELYTRPETRVVSHATLTPAMLAGTVEISEDALRAAYDARSDRYSMPERRIVDLIAFESAEAAQAAREAIDAGESSFDALAEQRGLTADDLSLGAIGRGALSAEAREAVFGADGPGVVGPVDSDLGPALYRVNAILAARETPFEQARDELRAELAAAKAQDGIAEWYEPVQDLLAAGATLEEIAEETALEFGETGLTDQPGEGLAGDTAFRDEAFAAEPGEPRDLIELSGGGIAVLRVERIEPPALRPLDEVRAQVEADWREAEVQARLTARAEELKALLDEGQTLAKVSDDSGLGIARFGPLTRADEPAAGLPADLLQQVFALDEGDSAVIAEPGSVYLVQVTDVTAADPDADSYAQQREALQRQLQGALSSDLFDAYARMLIDGKPISVNQTLIDETLAQYP</sequence>
<keyword evidence="8" id="KW-0143">Chaperone</keyword>
<dbReference type="EMBL" id="WIND01000006">
    <property type="protein sequence ID" value="MSU89908.1"/>
    <property type="molecule type" value="Genomic_DNA"/>
</dbReference>